<evidence type="ECO:0000313" key="5">
    <source>
        <dbReference type="Proteomes" id="UP001243717"/>
    </source>
</evidence>
<dbReference type="SUPFAM" id="SSF47240">
    <property type="entry name" value="Ferritin-like"/>
    <property type="match status" value="1"/>
</dbReference>
<name>A0ABU1AJS0_9BACT</name>
<dbReference type="InterPro" id="IPR012347">
    <property type="entry name" value="Ferritin-like"/>
</dbReference>
<dbReference type="EMBL" id="JARXIC010000017">
    <property type="protein sequence ID" value="MDQ8195065.1"/>
    <property type="molecule type" value="Genomic_DNA"/>
</dbReference>
<dbReference type="Proteomes" id="UP001243717">
    <property type="component" value="Unassembled WGS sequence"/>
</dbReference>
<comment type="similarity">
    <text evidence="1 2">Belongs to the Dps family.</text>
</comment>
<protein>
    <submittedName>
        <fullName evidence="4">DNA starvation/stationary phase protection protein</fullName>
    </submittedName>
</protein>
<reference evidence="4 5" key="1">
    <citation type="submission" date="2023-04" db="EMBL/GenBank/DDBJ databases">
        <title>A novel bacteria isolated from coastal sediment.</title>
        <authorList>
            <person name="Liu X.-J."/>
            <person name="Du Z.-J."/>
        </authorList>
    </citation>
    <scope>NUCLEOTIDE SEQUENCE [LARGE SCALE GENOMIC DNA]</scope>
    <source>
        <strain evidence="4 5">SDUM461004</strain>
    </source>
</reference>
<dbReference type="RefSeq" id="WP_308985524.1">
    <property type="nucleotide sequence ID" value="NZ_JARXIC010000017.1"/>
</dbReference>
<dbReference type="PANTHER" id="PTHR42932:SF3">
    <property type="entry name" value="DNA PROTECTION DURING STARVATION PROTEIN"/>
    <property type="match status" value="1"/>
</dbReference>
<comment type="caution">
    <text evidence="4">The sequence shown here is derived from an EMBL/GenBank/DDBJ whole genome shotgun (WGS) entry which is preliminary data.</text>
</comment>
<dbReference type="PROSITE" id="PS00819">
    <property type="entry name" value="DPS_2"/>
    <property type="match status" value="1"/>
</dbReference>
<dbReference type="PRINTS" id="PR01346">
    <property type="entry name" value="HELNAPAPROT"/>
</dbReference>
<sequence>MAKKKSKSQSVKATEASTNVVEALRLVVADSYALLAQTHICHWNVRGPSFFALHAAFEEQYTELFSAIDEIAERIRALGSLAPGGLGNLAKMAGSKEIAEDSSATQMVEHLLEVNKKLVSDLKNARDAAGDAGDDQTEDLMIARIQVHEKTIWMLNSYLA</sequence>
<dbReference type="InterPro" id="IPR009078">
    <property type="entry name" value="Ferritin-like_SF"/>
</dbReference>
<dbReference type="CDD" id="cd01043">
    <property type="entry name" value="DPS"/>
    <property type="match status" value="1"/>
</dbReference>
<evidence type="ECO:0000256" key="1">
    <source>
        <dbReference type="ARBA" id="ARBA00009497"/>
    </source>
</evidence>
<evidence type="ECO:0000256" key="2">
    <source>
        <dbReference type="RuleBase" id="RU003875"/>
    </source>
</evidence>
<dbReference type="PANTHER" id="PTHR42932">
    <property type="entry name" value="GENERAL STRESS PROTEIN 20U"/>
    <property type="match status" value="1"/>
</dbReference>
<feature type="domain" description="Ferritin/DPS" evidence="3">
    <location>
        <begin position="22"/>
        <end position="159"/>
    </location>
</feature>
<dbReference type="PROSITE" id="PS00818">
    <property type="entry name" value="DPS_1"/>
    <property type="match status" value="1"/>
</dbReference>
<gene>
    <name evidence="4" type="ORF">QEH59_11560</name>
</gene>
<proteinExistence type="inferred from homology"/>
<dbReference type="Pfam" id="PF00210">
    <property type="entry name" value="Ferritin"/>
    <property type="match status" value="1"/>
</dbReference>
<evidence type="ECO:0000259" key="3">
    <source>
        <dbReference type="Pfam" id="PF00210"/>
    </source>
</evidence>
<evidence type="ECO:0000313" key="4">
    <source>
        <dbReference type="EMBL" id="MDQ8195065.1"/>
    </source>
</evidence>
<dbReference type="Gene3D" id="1.20.1260.10">
    <property type="match status" value="1"/>
</dbReference>
<dbReference type="InterPro" id="IPR023188">
    <property type="entry name" value="DPS_DNA-bd_CS"/>
</dbReference>
<accession>A0ABU1AJS0</accession>
<dbReference type="InterPro" id="IPR002177">
    <property type="entry name" value="DPS_DNA-bd"/>
</dbReference>
<organism evidence="4 5">
    <name type="scientific">Thalassobacterium sedimentorum</name>
    <dbReference type="NCBI Taxonomy" id="3041258"/>
    <lineage>
        <taxon>Bacteria</taxon>
        <taxon>Pseudomonadati</taxon>
        <taxon>Verrucomicrobiota</taxon>
        <taxon>Opitutia</taxon>
        <taxon>Puniceicoccales</taxon>
        <taxon>Coraliomargaritaceae</taxon>
        <taxon>Thalassobacterium</taxon>
    </lineage>
</organism>
<dbReference type="PIRSF" id="PIRSF005900">
    <property type="entry name" value="Dps"/>
    <property type="match status" value="1"/>
</dbReference>
<keyword evidence="5" id="KW-1185">Reference proteome</keyword>
<dbReference type="InterPro" id="IPR008331">
    <property type="entry name" value="Ferritin_DPS_dom"/>
</dbReference>